<dbReference type="AlphaFoldDB" id="A0AA45L9Q6"/>
<sequence length="191" mass="19534">MTRKTFAVVLAAAAALLSGCTGGDGQAAASGSSDPTTSAPPAPYTVCDSVDLSVLSAVYALSDLSCTPQENAPNAVGGKSYSAVFAQPASQPTAQITVDFSVGGAGTEEVVLDNYPLEHPERNAIPVDDLGSGAYYYLGNEAVLVLVSGKPVGPDCAFVEIRSFPGESPEILSHLKDLMTDVLDHVTAMPV</sequence>
<evidence type="ECO:0000256" key="1">
    <source>
        <dbReference type="SAM" id="SignalP"/>
    </source>
</evidence>
<dbReference type="PROSITE" id="PS51257">
    <property type="entry name" value="PROKAR_LIPOPROTEIN"/>
    <property type="match status" value="1"/>
</dbReference>
<organism evidence="2 3">
    <name type="scientific">Actinosynnema pretiosum subsp. pretiosum</name>
    <dbReference type="NCBI Taxonomy" id="103721"/>
    <lineage>
        <taxon>Bacteria</taxon>
        <taxon>Bacillati</taxon>
        <taxon>Actinomycetota</taxon>
        <taxon>Actinomycetes</taxon>
        <taxon>Pseudonocardiales</taxon>
        <taxon>Pseudonocardiaceae</taxon>
        <taxon>Actinosynnema</taxon>
    </lineage>
</organism>
<feature type="signal peptide" evidence="1">
    <location>
        <begin position="1"/>
        <end position="23"/>
    </location>
</feature>
<reference evidence="2" key="1">
    <citation type="submission" date="2021-04" db="EMBL/GenBank/DDBJ databases">
        <title>Genomic sequence of Actinosynnema pretiosum subsp. pretiosum ATCC 31280 (C-14919).</title>
        <authorList>
            <person name="Bai L."/>
            <person name="Wang X."/>
            <person name="Xiao Y."/>
        </authorList>
    </citation>
    <scope>NUCLEOTIDE SEQUENCE</scope>
    <source>
        <strain evidence="2">ATCC 31280</strain>
    </source>
</reference>
<protein>
    <recommendedName>
        <fullName evidence="4">Secreted protein</fullName>
    </recommendedName>
</protein>
<keyword evidence="1" id="KW-0732">Signal</keyword>
<evidence type="ECO:0000313" key="3">
    <source>
        <dbReference type="Proteomes" id="UP000677152"/>
    </source>
</evidence>
<accession>A0AA45L9Q6</accession>
<proteinExistence type="predicted"/>
<gene>
    <name evidence="2" type="ORF">KCV87_06075</name>
</gene>
<feature type="chain" id="PRO_5041230938" description="Secreted protein" evidence="1">
    <location>
        <begin position="24"/>
        <end position="191"/>
    </location>
</feature>
<evidence type="ECO:0000313" key="2">
    <source>
        <dbReference type="EMBL" id="QUF05663.1"/>
    </source>
</evidence>
<evidence type="ECO:0008006" key="4">
    <source>
        <dbReference type="Google" id="ProtNLM"/>
    </source>
</evidence>
<dbReference type="EMBL" id="CP073249">
    <property type="protein sequence ID" value="QUF05663.1"/>
    <property type="molecule type" value="Genomic_DNA"/>
</dbReference>
<name>A0AA45L9Q6_9PSEU</name>
<dbReference type="Proteomes" id="UP000677152">
    <property type="component" value="Chromosome"/>
</dbReference>